<dbReference type="GO" id="GO:0005615">
    <property type="term" value="C:extracellular space"/>
    <property type="evidence" value="ECO:0007669"/>
    <property type="project" value="TreeGrafter"/>
</dbReference>
<dbReference type="GO" id="GO:0007623">
    <property type="term" value="P:circadian rhythm"/>
    <property type="evidence" value="ECO:0007669"/>
    <property type="project" value="UniProtKB-ARBA"/>
</dbReference>
<organism evidence="5">
    <name type="scientific">Homalodisca liturata</name>
    <dbReference type="NCBI Taxonomy" id="320908"/>
    <lineage>
        <taxon>Eukaryota</taxon>
        <taxon>Metazoa</taxon>
        <taxon>Ecdysozoa</taxon>
        <taxon>Arthropoda</taxon>
        <taxon>Hexapoda</taxon>
        <taxon>Insecta</taxon>
        <taxon>Pterygota</taxon>
        <taxon>Neoptera</taxon>
        <taxon>Paraneoptera</taxon>
        <taxon>Hemiptera</taxon>
        <taxon>Auchenorrhyncha</taxon>
        <taxon>Membracoidea</taxon>
        <taxon>Cicadellidae</taxon>
        <taxon>Cicadellinae</taxon>
        <taxon>Proconiini</taxon>
        <taxon>Homalodisca</taxon>
    </lineage>
</organism>
<evidence type="ECO:0000256" key="3">
    <source>
        <dbReference type="ARBA" id="ARBA00060902"/>
    </source>
</evidence>
<evidence type="ECO:0000256" key="1">
    <source>
        <dbReference type="ARBA" id="ARBA00022729"/>
    </source>
</evidence>
<keyword evidence="4" id="KW-1133">Transmembrane helix</keyword>
<dbReference type="AlphaFoldDB" id="A0A1B6J6H6"/>
<dbReference type="Gene3D" id="3.15.10.30">
    <property type="entry name" value="Haemolymph juvenile hormone binding protein"/>
    <property type="match status" value="1"/>
</dbReference>
<dbReference type="EMBL" id="GECU01012929">
    <property type="protein sequence ID" value="JAS94777.1"/>
    <property type="molecule type" value="Transcribed_RNA"/>
</dbReference>
<gene>
    <name evidence="5" type="ORF">g.16284</name>
</gene>
<feature type="transmembrane region" description="Helical" evidence="4">
    <location>
        <begin position="20"/>
        <end position="38"/>
    </location>
</feature>
<dbReference type="SMART" id="SM00700">
    <property type="entry name" value="JHBP"/>
    <property type="match status" value="1"/>
</dbReference>
<comment type="similarity">
    <text evidence="3">Belongs to the TO family.</text>
</comment>
<dbReference type="PANTHER" id="PTHR11008:SF32">
    <property type="entry name" value="CIRCADIAN CLOCK-CONTROLLED PROTEIN DAYWAKE-RELATED"/>
    <property type="match status" value="1"/>
</dbReference>
<evidence type="ECO:0000313" key="5">
    <source>
        <dbReference type="EMBL" id="JAS94777.1"/>
    </source>
</evidence>
<keyword evidence="4" id="KW-0472">Membrane</keyword>
<sequence length="270" mass="29464">ITGGLCRADQSHSCTSNMAAALRTPLLLLLVAALALAAPRFKACKRSLPAAKLNECVRDSLQKAVPELVKGLPEFGLHTIDPLHVNSLQVPSRGSKSVVSVDITFNNLDIVGLRNAKIKSADVDLAKYRMTSKIDVDGPISLLGDYKIKGKVLVLPIEGSGRCNITLVNPKGEITEMQAKPVTRGGKEYVQVTSLKFVVKEADRVYYDLENLFGGNKQLGNNMNEVLNDNWKQVFEEMKTPVQTALGLAFRTIADNVARKIAFNDIFVTN</sequence>
<evidence type="ECO:0000256" key="2">
    <source>
        <dbReference type="ARBA" id="ARBA00023108"/>
    </source>
</evidence>
<dbReference type="FunFam" id="3.15.10.30:FF:000001">
    <property type="entry name" value="Takeout-like protein 1"/>
    <property type="match status" value="1"/>
</dbReference>
<evidence type="ECO:0008006" key="6">
    <source>
        <dbReference type="Google" id="ProtNLM"/>
    </source>
</evidence>
<accession>A0A1B6J6H6</accession>
<keyword evidence="1" id="KW-0732">Signal</keyword>
<reference evidence="5" key="1">
    <citation type="submission" date="2015-11" db="EMBL/GenBank/DDBJ databases">
        <title>De novo transcriptome assembly of four potential Pierce s Disease insect vectors from Arizona vineyards.</title>
        <authorList>
            <person name="Tassone E.E."/>
        </authorList>
    </citation>
    <scope>NUCLEOTIDE SEQUENCE</scope>
</reference>
<feature type="non-terminal residue" evidence="5">
    <location>
        <position position="1"/>
    </location>
</feature>
<keyword evidence="2" id="KW-0090">Biological rhythms</keyword>
<dbReference type="Pfam" id="PF06585">
    <property type="entry name" value="JHBP"/>
    <property type="match status" value="1"/>
</dbReference>
<evidence type="ECO:0000256" key="4">
    <source>
        <dbReference type="SAM" id="Phobius"/>
    </source>
</evidence>
<protein>
    <recommendedName>
        <fullName evidence="6">Protein takeout</fullName>
    </recommendedName>
</protein>
<keyword evidence="4" id="KW-0812">Transmembrane</keyword>
<dbReference type="InterPro" id="IPR010562">
    <property type="entry name" value="Haemolymph_juvenile_hormone-bd"/>
</dbReference>
<dbReference type="PANTHER" id="PTHR11008">
    <property type="entry name" value="PROTEIN TAKEOUT-LIKE PROTEIN"/>
    <property type="match status" value="1"/>
</dbReference>
<name>A0A1B6J6H6_9HEMI</name>
<dbReference type="InterPro" id="IPR038606">
    <property type="entry name" value="To_sf"/>
</dbReference>
<proteinExistence type="inferred from homology"/>